<dbReference type="EMBL" id="WNYA01027877">
    <property type="protein sequence ID" value="KAG8537671.1"/>
    <property type="molecule type" value="Genomic_DNA"/>
</dbReference>
<evidence type="ECO:0000313" key="5">
    <source>
        <dbReference type="Proteomes" id="UP000824782"/>
    </source>
</evidence>
<protein>
    <submittedName>
        <fullName evidence="4">Uncharacterized protein</fullName>
    </submittedName>
</protein>
<dbReference type="GO" id="GO:0015125">
    <property type="term" value="F:bile acid transmembrane transporter activity"/>
    <property type="evidence" value="ECO:0007669"/>
    <property type="project" value="TreeGrafter"/>
</dbReference>
<dbReference type="AlphaFoldDB" id="A0AAV6YLX9"/>
<keyword evidence="3" id="KW-1133">Transmembrane helix</keyword>
<keyword evidence="3" id="KW-0472">Membrane</keyword>
<evidence type="ECO:0000256" key="2">
    <source>
        <dbReference type="ARBA" id="ARBA00023157"/>
    </source>
</evidence>
<feature type="transmembrane region" description="Helical" evidence="3">
    <location>
        <begin position="46"/>
        <end position="67"/>
    </location>
</feature>
<dbReference type="Proteomes" id="UP000824782">
    <property type="component" value="Unassembled WGS sequence"/>
</dbReference>
<reference evidence="4" key="1">
    <citation type="thesis" date="2020" institute="ProQuest LLC" country="789 East Eisenhower Parkway, Ann Arbor, MI, USA">
        <title>Comparative Genomics and Chromosome Evolution.</title>
        <authorList>
            <person name="Mudd A.B."/>
        </authorList>
    </citation>
    <scope>NUCLEOTIDE SEQUENCE</scope>
    <source>
        <strain evidence="4">237g6f4</strain>
        <tissue evidence="4">Blood</tissue>
    </source>
</reference>
<dbReference type="GO" id="GO:0043252">
    <property type="term" value="P:sodium-independent organic anion transport"/>
    <property type="evidence" value="ECO:0007669"/>
    <property type="project" value="TreeGrafter"/>
</dbReference>
<dbReference type="GO" id="GO:0015347">
    <property type="term" value="F:sodium-independent organic anion transmembrane transporter activity"/>
    <property type="evidence" value="ECO:0007669"/>
    <property type="project" value="TreeGrafter"/>
</dbReference>
<dbReference type="GO" id="GO:0016324">
    <property type="term" value="C:apical plasma membrane"/>
    <property type="evidence" value="ECO:0007669"/>
    <property type="project" value="TreeGrafter"/>
</dbReference>
<evidence type="ECO:0000256" key="1">
    <source>
        <dbReference type="ARBA" id="ARBA00004141"/>
    </source>
</evidence>
<keyword evidence="3" id="KW-0812">Transmembrane</keyword>
<dbReference type="GO" id="GO:0016323">
    <property type="term" value="C:basolateral plasma membrane"/>
    <property type="evidence" value="ECO:0007669"/>
    <property type="project" value="TreeGrafter"/>
</dbReference>
<feature type="non-terminal residue" evidence="4">
    <location>
        <position position="1"/>
    </location>
</feature>
<keyword evidence="5" id="KW-1185">Reference proteome</keyword>
<keyword evidence="2" id="KW-1015">Disulfide bond</keyword>
<feature type="transmembrane region" description="Helical" evidence="3">
    <location>
        <begin position="112"/>
        <end position="135"/>
    </location>
</feature>
<dbReference type="Pfam" id="PF03137">
    <property type="entry name" value="OATP"/>
    <property type="match status" value="1"/>
</dbReference>
<dbReference type="PANTHER" id="PTHR11388">
    <property type="entry name" value="ORGANIC ANION TRANSPORTER"/>
    <property type="match status" value="1"/>
</dbReference>
<name>A0AAV6YLX9_ENGPU</name>
<dbReference type="InterPro" id="IPR004156">
    <property type="entry name" value="OATP"/>
</dbReference>
<feature type="transmembrane region" description="Helical" evidence="3">
    <location>
        <begin position="18"/>
        <end position="39"/>
    </location>
</feature>
<gene>
    <name evidence="4" type="ORF">GDO81_024100</name>
</gene>
<comment type="caution">
    <text evidence="4">The sequence shown here is derived from an EMBL/GenBank/DDBJ whole genome shotgun (WGS) entry which is preliminary data.</text>
</comment>
<comment type="subcellular location">
    <subcellularLocation>
        <location evidence="1">Membrane</location>
        <topology evidence="1">Multi-pass membrane protein</topology>
    </subcellularLocation>
</comment>
<dbReference type="PANTHER" id="PTHR11388:SF87">
    <property type="entry name" value="SOLUTE CARRIER ORGANIC ANION TRANSPORTER FAMILY MEMBER 2B1"/>
    <property type="match status" value="1"/>
</dbReference>
<organism evidence="4 5">
    <name type="scientific">Engystomops pustulosus</name>
    <name type="common">Tungara frog</name>
    <name type="synonym">Physalaemus pustulosus</name>
    <dbReference type="NCBI Taxonomy" id="76066"/>
    <lineage>
        <taxon>Eukaryota</taxon>
        <taxon>Metazoa</taxon>
        <taxon>Chordata</taxon>
        <taxon>Craniata</taxon>
        <taxon>Vertebrata</taxon>
        <taxon>Euteleostomi</taxon>
        <taxon>Amphibia</taxon>
        <taxon>Batrachia</taxon>
        <taxon>Anura</taxon>
        <taxon>Neobatrachia</taxon>
        <taxon>Hyloidea</taxon>
        <taxon>Leptodactylidae</taxon>
        <taxon>Leiuperinae</taxon>
        <taxon>Engystomops</taxon>
    </lineage>
</organism>
<feature type="non-terminal residue" evidence="4">
    <location>
        <position position="151"/>
    </location>
</feature>
<dbReference type="Gene3D" id="1.20.1250.20">
    <property type="entry name" value="MFS general substrate transporter like domains"/>
    <property type="match status" value="1"/>
</dbReference>
<sequence>SISTIEKRFGLSSQTSGILASFNEIGNTVLIVFVSYFGSRVHRPRFIGFGALVVCAAGFIMCLPHFIMGQYEYDKSVAGVYSNMTDICQPHQNQSPGTDQCLTKNQRENKDVLSILFIGQILLGIGGVPIQPFGISYIDDFASKRNSPLYI</sequence>
<evidence type="ECO:0000256" key="3">
    <source>
        <dbReference type="SAM" id="Phobius"/>
    </source>
</evidence>
<evidence type="ECO:0000313" key="4">
    <source>
        <dbReference type="EMBL" id="KAG8537671.1"/>
    </source>
</evidence>
<dbReference type="SUPFAM" id="SSF103473">
    <property type="entry name" value="MFS general substrate transporter"/>
    <property type="match status" value="1"/>
</dbReference>
<dbReference type="InterPro" id="IPR036259">
    <property type="entry name" value="MFS_trans_sf"/>
</dbReference>
<accession>A0AAV6YLX9</accession>
<proteinExistence type="predicted"/>